<comment type="caution">
    <text evidence="2">The sequence shown here is derived from an EMBL/GenBank/DDBJ whole genome shotgun (WGS) entry which is preliminary data.</text>
</comment>
<proteinExistence type="predicted"/>
<evidence type="ECO:0000313" key="2">
    <source>
        <dbReference type="EMBL" id="MBX7490843.1"/>
    </source>
</evidence>
<dbReference type="SUPFAM" id="SSF54427">
    <property type="entry name" value="NTF2-like"/>
    <property type="match status" value="1"/>
</dbReference>
<evidence type="ECO:0000313" key="3">
    <source>
        <dbReference type="Proteomes" id="UP000700059"/>
    </source>
</evidence>
<evidence type="ECO:0000259" key="1">
    <source>
        <dbReference type="Pfam" id="PF12680"/>
    </source>
</evidence>
<dbReference type="EMBL" id="JAIGYQ010000006">
    <property type="protein sequence ID" value="MBX7490843.1"/>
    <property type="molecule type" value="Genomic_DNA"/>
</dbReference>
<sequence length="110" mass="12808">MINLTKDYIKAFDSKNLEHIERLLDENFVLQDPVVKKISGKKECLKAIENIFKSAKNLSFKAKQIYMHGKTTFIEFELVLDDLKLEGVDIIEWQDSKMTELRAYLDPKGV</sequence>
<dbReference type="InterPro" id="IPR032710">
    <property type="entry name" value="NTF2-like_dom_sf"/>
</dbReference>
<dbReference type="Gene3D" id="3.10.450.50">
    <property type="match status" value="1"/>
</dbReference>
<dbReference type="Pfam" id="PF12680">
    <property type="entry name" value="SnoaL_2"/>
    <property type="match status" value="1"/>
</dbReference>
<keyword evidence="3" id="KW-1185">Reference proteome</keyword>
<protein>
    <submittedName>
        <fullName evidence="2">Nuclear transport factor 2 family protein</fullName>
    </submittedName>
</protein>
<dbReference type="Proteomes" id="UP000700059">
    <property type="component" value="Unassembled WGS sequence"/>
</dbReference>
<gene>
    <name evidence="2" type="ORF">K4G57_05120</name>
</gene>
<accession>A0ABS7JN85</accession>
<name>A0ABS7JN85_9HELI</name>
<feature type="domain" description="SnoaL-like" evidence="1">
    <location>
        <begin position="7"/>
        <end position="100"/>
    </location>
</feature>
<organism evidence="2 3">
    <name type="scientific">Helicobacter turcicus</name>
    <dbReference type="NCBI Taxonomy" id="2867412"/>
    <lineage>
        <taxon>Bacteria</taxon>
        <taxon>Pseudomonadati</taxon>
        <taxon>Campylobacterota</taxon>
        <taxon>Epsilonproteobacteria</taxon>
        <taxon>Campylobacterales</taxon>
        <taxon>Helicobacteraceae</taxon>
        <taxon>Helicobacter</taxon>
    </lineage>
</organism>
<dbReference type="InterPro" id="IPR037401">
    <property type="entry name" value="SnoaL-like"/>
</dbReference>
<reference evidence="2 3" key="1">
    <citation type="submission" date="2021-08" db="EMBL/GenBank/DDBJ databases">
        <title>Helicobacter spp. isolated from feces of Anatolian Ground Squirrel (Spermophilus xanthoprymnus) in Turkey.</title>
        <authorList>
            <person name="Aydin F."/>
            <person name="Abay S."/>
            <person name="Kayman T."/>
            <person name="Karakaya E."/>
            <person name="Saticioglu I.B."/>
        </authorList>
    </citation>
    <scope>NUCLEOTIDE SEQUENCE [LARGE SCALE GENOMIC DNA]</scope>
    <source>
        <strain evidence="2 3">Faydin-H70</strain>
    </source>
</reference>
<dbReference type="RefSeq" id="WP_221532107.1">
    <property type="nucleotide sequence ID" value="NZ_JAIGYP010000006.1"/>
</dbReference>